<evidence type="ECO:0000256" key="4">
    <source>
        <dbReference type="RuleBase" id="RU003733"/>
    </source>
</evidence>
<dbReference type="Proteomes" id="UP000597138">
    <property type="component" value="Unassembled WGS sequence"/>
</dbReference>
<dbReference type="InterPro" id="IPR000577">
    <property type="entry name" value="Carb_kinase_FGGY"/>
</dbReference>
<dbReference type="Proteomes" id="UP000027439">
    <property type="component" value="Unassembled WGS sequence"/>
</dbReference>
<evidence type="ECO:0000313" key="9">
    <source>
        <dbReference type="Proteomes" id="UP000027439"/>
    </source>
</evidence>
<dbReference type="GO" id="GO:0016773">
    <property type="term" value="F:phosphotransferase activity, alcohol group as acceptor"/>
    <property type="evidence" value="ECO:0007669"/>
    <property type="project" value="InterPro"/>
</dbReference>
<dbReference type="GO" id="GO:0005975">
    <property type="term" value="P:carbohydrate metabolic process"/>
    <property type="evidence" value="ECO:0007669"/>
    <property type="project" value="InterPro"/>
</dbReference>
<dbReference type="InterPro" id="IPR050406">
    <property type="entry name" value="FGGY_Carb_Kinase"/>
</dbReference>
<gene>
    <name evidence="8" type="ORF">BG57_22920</name>
    <name evidence="7" type="ORF">GCM10010985_42900</name>
</gene>
<reference evidence="7" key="1">
    <citation type="journal article" date="2014" name="Int. J. Syst. Evol. Microbiol.">
        <title>Complete genome of a new Firmicutes species belonging to the dominant human colonic microbiota ('Ruminococcus bicirculans') reveals two chromosomes and a selective capacity to utilize plant glucans.</title>
        <authorList>
            <consortium name="NISC Comparative Sequencing Program"/>
            <person name="Wegmann U."/>
            <person name="Louis P."/>
            <person name="Goesmann A."/>
            <person name="Henrissat B."/>
            <person name="Duncan S.H."/>
            <person name="Flint H.J."/>
        </authorList>
    </citation>
    <scope>NUCLEOTIDE SEQUENCE</scope>
    <source>
        <strain evidence="7">CGMCC 1.11013</strain>
    </source>
</reference>
<dbReference type="STRING" id="1071679.BG57_22920"/>
<feature type="domain" description="Carbohydrate kinase FGGY N-terminal" evidence="5">
    <location>
        <begin position="5"/>
        <end position="249"/>
    </location>
</feature>
<dbReference type="PIRSF" id="PIRSF000538">
    <property type="entry name" value="GlpK"/>
    <property type="match status" value="1"/>
</dbReference>
<dbReference type="RefSeq" id="WP_035969764.1">
    <property type="nucleotide sequence ID" value="NZ_BMEG01000007.1"/>
</dbReference>
<dbReference type="GO" id="GO:0016301">
    <property type="term" value="F:kinase activity"/>
    <property type="evidence" value="ECO:0007669"/>
    <property type="project" value="UniProtKB-KW"/>
</dbReference>
<feature type="domain" description="Carbohydrate kinase FGGY C-terminal" evidence="6">
    <location>
        <begin position="261"/>
        <end position="441"/>
    </location>
</feature>
<dbReference type="InterPro" id="IPR043129">
    <property type="entry name" value="ATPase_NBD"/>
</dbReference>
<comment type="caution">
    <text evidence="8">The sequence shown here is derived from an EMBL/GenBank/DDBJ whole genome shotgun (WGS) entry which is preliminary data.</text>
</comment>
<sequence>MDAFYLAIDVGTGSVRAALVDARGVVRSIAAHEHEQIVPRYGWSEQRPADWWSGAARSIREVLESVPDAAARVVAVCACGQMHGTVLIDDDGNLTRETAPLWNDKRTSAEVAAFRARADYASHARQAANPATPAWPAFKLQWLKANDPAAFERATTVFMPKDYVNFRLTGERACDWSDASTSYLMDASTRTWCRALLDAFGLDAAKLAPIRAPLDILGGVTQDAAAQTGLREGTPVLVGGADYPVSVLGSGVYAPGLASDITGTSSIITVIADTPLLHPDVSNLVTCDGSWGRFMLLDSGGDAMRWARRAFHENALSYDVITQKAASAPVGSDGMFFLPYLTGERLGEHSNSRAQFFGITAKHGLGHLHRAVLEGVAFAVRRQIALLRPEGGGIDRIVAASGGARAALWLAIKASMYRTPILVPAEVECGVTGCAILAATAHGQFARLADAVSAFVRFESEVQPDPRASDRYDRMMPIFEGLYAQAQQFYDDLDALDAHALVAHARQG</sequence>
<reference evidence="7" key="4">
    <citation type="submission" date="2024-05" db="EMBL/GenBank/DDBJ databases">
        <authorList>
            <person name="Sun Q."/>
            <person name="Zhou Y."/>
        </authorList>
    </citation>
    <scope>NUCLEOTIDE SEQUENCE</scope>
    <source>
        <strain evidence="7">CGMCC 1.11013</strain>
    </source>
</reference>
<dbReference type="PROSITE" id="PS00445">
    <property type="entry name" value="FGGY_KINASES_2"/>
    <property type="match status" value="1"/>
</dbReference>
<dbReference type="OrthoDB" id="9805576at2"/>
<comment type="similarity">
    <text evidence="1 4">Belongs to the FGGY kinase family.</text>
</comment>
<reference evidence="10" key="3">
    <citation type="journal article" date="2019" name="Int. J. Syst. Evol. Microbiol.">
        <title>The Global Catalogue of Microorganisms (GCM) 10K type strain sequencing project: providing services to taxonomists for standard genome sequencing and annotation.</title>
        <authorList>
            <consortium name="The Broad Institute Genomics Platform"/>
            <consortium name="The Broad Institute Genome Sequencing Center for Infectious Disease"/>
            <person name="Wu L."/>
            <person name="Ma J."/>
        </authorList>
    </citation>
    <scope>NUCLEOTIDE SEQUENCE [LARGE SCALE GENOMIC DNA]</scope>
    <source>
        <strain evidence="10">CGMCC 1.11013</strain>
    </source>
</reference>
<evidence type="ECO:0000313" key="8">
    <source>
        <dbReference type="EMBL" id="KDR27592.1"/>
    </source>
</evidence>
<evidence type="ECO:0000256" key="3">
    <source>
        <dbReference type="ARBA" id="ARBA00022777"/>
    </source>
</evidence>
<dbReference type="Gene3D" id="3.30.420.40">
    <property type="match status" value="2"/>
</dbReference>
<proteinExistence type="inferred from homology"/>
<evidence type="ECO:0000259" key="6">
    <source>
        <dbReference type="Pfam" id="PF02782"/>
    </source>
</evidence>
<reference evidence="8 9" key="2">
    <citation type="submission" date="2014-03" db="EMBL/GenBank/DDBJ databases">
        <title>Draft Genome Sequences of Four Burkholderia Strains.</title>
        <authorList>
            <person name="Liu X.Y."/>
            <person name="Li C.X."/>
            <person name="Xu J.H."/>
        </authorList>
    </citation>
    <scope>NUCLEOTIDE SEQUENCE [LARGE SCALE GENOMIC DNA]</scope>
    <source>
        <strain evidence="8 9">R27</strain>
    </source>
</reference>
<dbReference type="InterPro" id="IPR018484">
    <property type="entry name" value="FGGY_N"/>
</dbReference>
<dbReference type="Pfam" id="PF02782">
    <property type="entry name" value="FGGY_C"/>
    <property type="match status" value="1"/>
</dbReference>
<dbReference type="eggNOG" id="COG1070">
    <property type="taxonomic scope" value="Bacteria"/>
</dbReference>
<dbReference type="EMBL" id="JFHE01000042">
    <property type="protein sequence ID" value="KDR27592.1"/>
    <property type="molecule type" value="Genomic_DNA"/>
</dbReference>
<evidence type="ECO:0000313" key="7">
    <source>
        <dbReference type="EMBL" id="GGD83806.1"/>
    </source>
</evidence>
<accession>A0A069NHH4</accession>
<dbReference type="SUPFAM" id="SSF53067">
    <property type="entry name" value="Actin-like ATPase domain"/>
    <property type="match status" value="2"/>
</dbReference>
<organism evidence="8 9">
    <name type="scientific">Caballeronia grimmiae</name>
    <dbReference type="NCBI Taxonomy" id="1071679"/>
    <lineage>
        <taxon>Bacteria</taxon>
        <taxon>Pseudomonadati</taxon>
        <taxon>Pseudomonadota</taxon>
        <taxon>Betaproteobacteria</taxon>
        <taxon>Burkholderiales</taxon>
        <taxon>Burkholderiaceae</taxon>
        <taxon>Caballeronia</taxon>
    </lineage>
</organism>
<evidence type="ECO:0000259" key="5">
    <source>
        <dbReference type="Pfam" id="PF00370"/>
    </source>
</evidence>
<dbReference type="PANTHER" id="PTHR43095:SF5">
    <property type="entry name" value="XYLULOSE KINASE"/>
    <property type="match status" value="1"/>
</dbReference>
<dbReference type="CDD" id="cd07808">
    <property type="entry name" value="ASKHA_NBD_FGGY_EcXK-like"/>
    <property type="match status" value="1"/>
</dbReference>
<keyword evidence="2 4" id="KW-0808">Transferase</keyword>
<name>A0A069NHH4_9BURK</name>
<evidence type="ECO:0000256" key="2">
    <source>
        <dbReference type="ARBA" id="ARBA00022679"/>
    </source>
</evidence>
<dbReference type="InterPro" id="IPR018485">
    <property type="entry name" value="FGGY_C"/>
</dbReference>
<dbReference type="Pfam" id="PF00370">
    <property type="entry name" value="FGGY_N"/>
    <property type="match status" value="1"/>
</dbReference>
<evidence type="ECO:0000256" key="1">
    <source>
        <dbReference type="ARBA" id="ARBA00009156"/>
    </source>
</evidence>
<protein>
    <submittedName>
        <fullName evidence="8">Pentose kinase</fullName>
    </submittedName>
</protein>
<dbReference type="InterPro" id="IPR018483">
    <property type="entry name" value="Carb_kinase_FGGY_CS"/>
</dbReference>
<keyword evidence="3 4" id="KW-0418">Kinase</keyword>
<evidence type="ECO:0000313" key="10">
    <source>
        <dbReference type="Proteomes" id="UP000597138"/>
    </source>
</evidence>
<dbReference type="AlphaFoldDB" id="A0A069NHH4"/>
<keyword evidence="10" id="KW-1185">Reference proteome</keyword>
<dbReference type="PANTHER" id="PTHR43095">
    <property type="entry name" value="SUGAR KINASE"/>
    <property type="match status" value="1"/>
</dbReference>
<dbReference type="EMBL" id="BMEG01000007">
    <property type="protein sequence ID" value="GGD83806.1"/>
    <property type="molecule type" value="Genomic_DNA"/>
</dbReference>